<protein>
    <submittedName>
        <fullName evidence="1">Glycosyltransferase family 4 protein</fullName>
        <ecNumber evidence="1">2.4.-.-</ecNumber>
    </submittedName>
</protein>
<dbReference type="GO" id="GO:0016757">
    <property type="term" value="F:glycosyltransferase activity"/>
    <property type="evidence" value="ECO:0007669"/>
    <property type="project" value="UniProtKB-KW"/>
</dbReference>
<dbReference type="RefSeq" id="WP_348260859.1">
    <property type="nucleotide sequence ID" value="NZ_CP121196.1"/>
</dbReference>
<dbReference type="PANTHER" id="PTHR12526">
    <property type="entry name" value="GLYCOSYLTRANSFERASE"/>
    <property type="match status" value="1"/>
</dbReference>
<organism evidence="1">
    <name type="scientific">Telmatobacter sp. DSM 110680</name>
    <dbReference type="NCBI Taxonomy" id="3036704"/>
    <lineage>
        <taxon>Bacteria</taxon>
        <taxon>Pseudomonadati</taxon>
        <taxon>Acidobacteriota</taxon>
        <taxon>Terriglobia</taxon>
        <taxon>Terriglobales</taxon>
        <taxon>Acidobacteriaceae</taxon>
        <taxon>Telmatobacter</taxon>
    </lineage>
</organism>
<gene>
    <name evidence="1" type="ORF">P8935_13710</name>
</gene>
<evidence type="ECO:0000313" key="1">
    <source>
        <dbReference type="EMBL" id="XBH15625.1"/>
    </source>
</evidence>
<dbReference type="CDD" id="cd03801">
    <property type="entry name" value="GT4_PimA-like"/>
    <property type="match status" value="1"/>
</dbReference>
<keyword evidence="1" id="KW-0808">Transferase</keyword>
<sequence>MIILQCNSELMWFEKNSVDKAVACYTGARSVFCVSQGNLDLLRLQVGEPLPQGELVWNPYNVSSERIAPWPTENDLLRMACVARLDPAAKGQDLLLKVMARQEWRERPIEVNFFGEGPYDLALRRLASLLQIKNVRFRGHVNDINAIWNEHHILALPSRYEGLPLALVESMWCGRPAVVTDVAGNAELCVDGVTGFVASSASLSSFAEAMERAWAARTEWKRIGDAARARVETLVPEDPVGVFSDRLQACAAEHIGSVPLSKAAQDR</sequence>
<dbReference type="Pfam" id="PF13692">
    <property type="entry name" value="Glyco_trans_1_4"/>
    <property type="match status" value="1"/>
</dbReference>
<dbReference type="EMBL" id="CP121196">
    <property type="protein sequence ID" value="XBH15625.1"/>
    <property type="molecule type" value="Genomic_DNA"/>
</dbReference>
<dbReference type="SUPFAM" id="SSF53756">
    <property type="entry name" value="UDP-Glycosyltransferase/glycogen phosphorylase"/>
    <property type="match status" value="1"/>
</dbReference>
<reference evidence="1" key="1">
    <citation type="submission" date="2023-03" db="EMBL/GenBank/DDBJ databases">
        <title>Edaphobacter sp.</title>
        <authorList>
            <person name="Huber K.J."/>
            <person name="Papendorf J."/>
            <person name="Pilke C."/>
            <person name="Bunk B."/>
            <person name="Sproeer C."/>
            <person name="Pester M."/>
        </authorList>
    </citation>
    <scope>NUCLEOTIDE SEQUENCE</scope>
    <source>
        <strain evidence="1">DSM 110680</strain>
    </source>
</reference>
<proteinExistence type="predicted"/>
<accession>A0AAU7DD89</accession>
<dbReference type="EC" id="2.4.-.-" evidence="1"/>
<dbReference type="AlphaFoldDB" id="A0AAU7DD89"/>
<name>A0AAU7DD89_9BACT</name>
<keyword evidence="1" id="KW-0328">Glycosyltransferase</keyword>
<dbReference type="Gene3D" id="3.40.50.2000">
    <property type="entry name" value="Glycogen Phosphorylase B"/>
    <property type="match status" value="1"/>
</dbReference>